<protein>
    <submittedName>
        <fullName evidence="2">YidB family protein</fullName>
    </submittedName>
</protein>
<feature type="region of interest" description="Disordered" evidence="1">
    <location>
        <begin position="56"/>
        <end position="151"/>
    </location>
</feature>
<dbReference type="InterPro" id="IPR027405">
    <property type="entry name" value="YidB-like"/>
</dbReference>
<dbReference type="InterPro" id="IPR045372">
    <property type="entry name" value="YidB"/>
</dbReference>
<comment type="caution">
    <text evidence="2">The sequence shown here is derived from an EMBL/GenBank/DDBJ whole genome shotgun (WGS) entry which is preliminary data.</text>
</comment>
<name>A0ABW3X178_9HYPH</name>
<evidence type="ECO:0000313" key="3">
    <source>
        <dbReference type="Proteomes" id="UP001597176"/>
    </source>
</evidence>
<dbReference type="SUPFAM" id="SSF140804">
    <property type="entry name" value="YidB-like"/>
    <property type="match status" value="1"/>
</dbReference>
<keyword evidence="3" id="KW-1185">Reference proteome</keyword>
<dbReference type="EMBL" id="JBHTND010000019">
    <property type="protein sequence ID" value="MFD1302786.1"/>
    <property type="molecule type" value="Genomic_DNA"/>
</dbReference>
<proteinExistence type="predicted"/>
<organism evidence="2 3">
    <name type="scientific">Methylobacterium marchantiae</name>
    <dbReference type="NCBI Taxonomy" id="600331"/>
    <lineage>
        <taxon>Bacteria</taxon>
        <taxon>Pseudomonadati</taxon>
        <taxon>Pseudomonadota</taxon>
        <taxon>Alphaproteobacteria</taxon>
        <taxon>Hyphomicrobiales</taxon>
        <taxon>Methylobacteriaceae</taxon>
        <taxon>Methylobacterium</taxon>
    </lineage>
</organism>
<dbReference type="RefSeq" id="WP_238204420.1">
    <property type="nucleotide sequence ID" value="NZ_JBHTND010000019.1"/>
</dbReference>
<reference evidence="3" key="1">
    <citation type="journal article" date="2019" name="Int. J. Syst. Evol. Microbiol.">
        <title>The Global Catalogue of Microorganisms (GCM) 10K type strain sequencing project: providing services to taxonomists for standard genome sequencing and annotation.</title>
        <authorList>
            <consortium name="The Broad Institute Genomics Platform"/>
            <consortium name="The Broad Institute Genome Sequencing Center for Infectious Disease"/>
            <person name="Wu L."/>
            <person name="Ma J."/>
        </authorList>
    </citation>
    <scope>NUCLEOTIDE SEQUENCE [LARGE SCALE GENOMIC DNA]</scope>
    <source>
        <strain evidence="3">CCUG 56108</strain>
    </source>
</reference>
<gene>
    <name evidence="2" type="ORF">ACFQ4G_14525</name>
</gene>
<dbReference type="Proteomes" id="UP001597176">
    <property type="component" value="Unassembled WGS sequence"/>
</dbReference>
<evidence type="ECO:0000313" key="2">
    <source>
        <dbReference type="EMBL" id="MFD1302786.1"/>
    </source>
</evidence>
<dbReference type="Gene3D" id="1.10.10.690">
    <property type="entry name" value="YidB-like"/>
    <property type="match status" value="1"/>
</dbReference>
<feature type="compositionally biased region" description="Basic and acidic residues" evidence="1">
    <location>
        <begin position="65"/>
        <end position="78"/>
    </location>
</feature>
<accession>A0ABW3X178</accession>
<dbReference type="Pfam" id="PF20159">
    <property type="entry name" value="YidB"/>
    <property type="match status" value="1"/>
</dbReference>
<evidence type="ECO:0000256" key="1">
    <source>
        <dbReference type="SAM" id="MobiDB-lite"/>
    </source>
</evidence>
<sequence>MGLLDQVIGGVLGNVLGGGRSSDHPQGGGGLGGSLSPIVQALLMLLLQKGGGLGDILGGGSGGPSDRDRGGFDDERGGPPEPYGEDEEDRGGFNQGRGPRDSGGNSRDSSPEGDFSDLSGMLDGPGNRQTTSPGAGPYGRLDHEQGEDLGGLDGLIDRFQRGGLGDAMNSWIGHGQNQPVKPQRLADALGSDTVNTLQSRTGLSRDDLLSQLAQALPGVIDGLTPQGRRPEPEERRNW</sequence>